<dbReference type="EMBL" id="KV428006">
    <property type="protein sequence ID" value="KZT43944.1"/>
    <property type="molecule type" value="Genomic_DNA"/>
</dbReference>
<dbReference type="Gene3D" id="3.90.70.10">
    <property type="entry name" value="Cysteine proteinases"/>
    <property type="match status" value="2"/>
</dbReference>
<dbReference type="GO" id="GO:0061136">
    <property type="term" value="P:regulation of proteasomal protein catabolic process"/>
    <property type="evidence" value="ECO:0007669"/>
    <property type="project" value="TreeGrafter"/>
</dbReference>
<feature type="region of interest" description="Disordered" evidence="8">
    <location>
        <begin position="340"/>
        <end position="359"/>
    </location>
</feature>
<dbReference type="InterPro" id="IPR044635">
    <property type="entry name" value="UBP14-like"/>
</dbReference>
<feature type="region of interest" description="Disordered" evidence="8">
    <location>
        <begin position="198"/>
        <end position="228"/>
    </location>
</feature>
<dbReference type="STRING" id="1314776.A0A166IPK0"/>
<dbReference type="AlphaFoldDB" id="A0A166IPK0"/>
<proteinExistence type="predicted"/>
<dbReference type="GO" id="GO:0016579">
    <property type="term" value="P:protein deubiquitination"/>
    <property type="evidence" value="ECO:0007669"/>
    <property type="project" value="InterPro"/>
</dbReference>
<evidence type="ECO:0000259" key="9">
    <source>
        <dbReference type="PROSITE" id="PS50235"/>
    </source>
</evidence>
<keyword evidence="3" id="KW-0645">Protease</keyword>
<dbReference type="InterPro" id="IPR025305">
    <property type="entry name" value="UCH_repeat_domain"/>
</dbReference>
<dbReference type="GO" id="GO:0043161">
    <property type="term" value="P:proteasome-mediated ubiquitin-dependent protein catabolic process"/>
    <property type="evidence" value="ECO:0007669"/>
    <property type="project" value="InterPro"/>
</dbReference>
<evidence type="ECO:0000313" key="10">
    <source>
        <dbReference type="EMBL" id="KZT43944.1"/>
    </source>
</evidence>
<evidence type="ECO:0000256" key="6">
    <source>
        <dbReference type="ARBA" id="ARBA00022807"/>
    </source>
</evidence>
<keyword evidence="7" id="KW-0175">Coiled coil</keyword>
<keyword evidence="5" id="KW-0378">Hydrolase</keyword>
<dbReference type="InterPro" id="IPR038765">
    <property type="entry name" value="Papain-like_cys_pep_sf"/>
</dbReference>
<protein>
    <recommendedName>
        <fullName evidence="2">ubiquitinyl hydrolase 1</fullName>
        <ecNumber evidence="2">3.4.19.12</ecNumber>
    </recommendedName>
</protein>
<dbReference type="InterPro" id="IPR028889">
    <property type="entry name" value="USP"/>
</dbReference>
<evidence type="ECO:0000313" key="11">
    <source>
        <dbReference type="Proteomes" id="UP000076798"/>
    </source>
</evidence>
<comment type="catalytic activity">
    <reaction evidence="1">
        <text>Thiol-dependent hydrolysis of ester, thioester, amide, peptide and isopeptide bonds formed by the C-terminal Gly of ubiquitin (a 76-residue protein attached to proteins as an intracellular targeting signal).</text>
        <dbReference type="EC" id="3.4.19.12"/>
    </reaction>
</comment>
<feature type="region of interest" description="Disordered" evidence="8">
    <location>
        <begin position="86"/>
        <end position="119"/>
    </location>
</feature>
<feature type="coiled-coil region" evidence="7">
    <location>
        <begin position="1089"/>
        <end position="1116"/>
    </location>
</feature>
<sequence>MPDLIAEDAPAWGDKSTFPWTPLTGFDSTVNIDGRDDEEEMKWWNSDVRERKKRPGPGMLPPLLAQEVRNANPSLHAVNATVPPIANRQASSPSSPPSVSPPIGSSHATSPPTFEDIQKASPHPNAYFCPEHYSWVVVSWKSSQLTPQVIPSFKGTLPDQDRRRTRPSCLDDPHKPNRTHHFHHYPQAVSSTTLHPPITLFRGKTRSSSPAITKSRGDTAASSPSPVEETQAAPSNVLLDLYVCCQCSFSALVSGAIQGVIPPKHVESLTRLRRETPLPNINGQTSVVMAWEVILRIIENNLWKGEVRRVSTTGKAFQKLGWNSTVMRIFDSLGYDLPDPKSEDSTIGPPDLDPSNPGASENKAKLLRAWLEIGAYLSDYRQRHVNELRGHTPYSTAVQISDADPKIRKAIGAHQDQIPQGASGLESVVTAMSAQFKELGMAYSTFSPELLEFAYRSQCRCDPAKTPVYFGHLTHITTFIANIQPTQGTALENLVALETSRGRWGPDAIRTSYTALGFGAQHVLRVDWNEEIDDDFTFNAWKDAVRRTWVDSTSSSQKRRDLNEALRILAESRGSSKLLSLLDQHKGDMDPDQAYRTIDVPQQTEDGMLLMVFQMRVDEMPSQVESMRQALAVIADQRDSKRIRTYLETGSDPGDISHDLPPEWPRGLNQLGNTCYLNSLLQYFYTIKDLREAIVPLKAMENEKWSDDDLKRHRVGGRMVTRREIMRSRKFVSQLSSLFTDLECSTVPSVTPSLELAKLALVTSKDEEEDEHDLSKSGTESSNSTDATLVDEPLPVSGSVLPLSILGKRPREGESAATQTPKISGTPESIVKDSQEGPQGTADAEMHDGTTDNSRSKPPPLPPRRKTEPKSDSLMMFGKQHDVAECMDNCLFQIEAALLRSDDDAEVGGASQKSLVKRLFYGKIRQRITPPVSDRPVRSTTHERDDFFSHLPVNVSEEGFDLYDGLSGYFDDSVEFQGHKAKMEVTLLDLPPVLQIQLQRVQFNRVLQQAYKSQEYVKFEENLYVDRFLESANPSKKQRSKVIQSELSRCRDRIYALVKDEQAPFAEHLDVTSKFLIKHSFLDTTQELSEFLSQEREAVTAELGKLREEIKRHKEDLEALWADERSAAYELTSVFIHRGSSPSWGHYFFYARCLPDRPDSWFKMNDSEVTMVSKDEVLADSTGSTANPYLLVYARKDAQVIQTAKRDPVSDEKS</sequence>
<dbReference type="PANTHER" id="PTHR43982">
    <property type="entry name" value="UBIQUITIN CARBOXYL-TERMINAL HYDROLASE"/>
    <property type="match status" value="1"/>
</dbReference>
<name>A0A166IPK0_9AGAM</name>
<organism evidence="10 11">
    <name type="scientific">Sistotremastrum suecicum HHB10207 ss-3</name>
    <dbReference type="NCBI Taxonomy" id="1314776"/>
    <lineage>
        <taxon>Eukaryota</taxon>
        <taxon>Fungi</taxon>
        <taxon>Dikarya</taxon>
        <taxon>Basidiomycota</taxon>
        <taxon>Agaricomycotina</taxon>
        <taxon>Agaricomycetes</taxon>
        <taxon>Sistotremastrales</taxon>
        <taxon>Sistotremastraceae</taxon>
        <taxon>Sistotremastrum</taxon>
    </lineage>
</organism>
<accession>A0A166IPK0</accession>
<evidence type="ECO:0000256" key="3">
    <source>
        <dbReference type="ARBA" id="ARBA00022670"/>
    </source>
</evidence>
<evidence type="ECO:0000256" key="5">
    <source>
        <dbReference type="ARBA" id="ARBA00022801"/>
    </source>
</evidence>
<dbReference type="Pfam" id="PF00443">
    <property type="entry name" value="UCH"/>
    <property type="match status" value="1"/>
</dbReference>
<dbReference type="InterPro" id="IPR001394">
    <property type="entry name" value="Peptidase_C19_UCH"/>
</dbReference>
<dbReference type="PROSITE" id="PS00973">
    <property type="entry name" value="USP_2"/>
    <property type="match status" value="1"/>
</dbReference>
<dbReference type="GO" id="GO:0070628">
    <property type="term" value="F:proteasome binding"/>
    <property type="evidence" value="ECO:0007669"/>
    <property type="project" value="TreeGrafter"/>
</dbReference>
<dbReference type="Pfam" id="PF13446">
    <property type="entry name" value="RPT"/>
    <property type="match status" value="2"/>
</dbReference>
<evidence type="ECO:0000256" key="2">
    <source>
        <dbReference type="ARBA" id="ARBA00012759"/>
    </source>
</evidence>
<dbReference type="CDD" id="cd02666">
    <property type="entry name" value="Peptidase_C19J"/>
    <property type="match status" value="1"/>
</dbReference>
<dbReference type="InterPro" id="IPR018200">
    <property type="entry name" value="USP_CS"/>
</dbReference>
<dbReference type="PROSITE" id="PS00972">
    <property type="entry name" value="USP_1"/>
    <property type="match status" value="1"/>
</dbReference>
<keyword evidence="11" id="KW-1185">Reference proteome</keyword>
<reference evidence="10 11" key="1">
    <citation type="journal article" date="2016" name="Mol. Biol. Evol.">
        <title>Comparative Genomics of Early-Diverging Mushroom-Forming Fungi Provides Insights into the Origins of Lignocellulose Decay Capabilities.</title>
        <authorList>
            <person name="Nagy L.G."/>
            <person name="Riley R."/>
            <person name="Tritt A."/>
            <person name="Adam C."/>
            <person name="Daum C."/>
            <person name="Floudas D."/>
            <person name="Sun H."/>
            <person name="Yadav J.S."/>
            <person name="Pangilinan J."/>
            <person name="Larsson K.H."/>
            <person name="Matsuura K."/>
            <person name="Barry K."/>
            <person name="Labutti K."/>
            <person name="Kuo R."/>
            <person name="Ohm R.A."/>
            <person name="Bhattacharya S.S."/>
            <person name="Shirouzu T."/>
            <person name="Yoshinaga Y."/>
            <person name="Martin F.M."/>
            <person name="Grigoriev I.V."/>
            <person name="Hibbett D.S."/>
        </authorList>
    </citation>
    <scope>NUCLEOTIDE SEQUENCE [LARGE SCALE GENOMIC DNA]</scope>
    <source>
        <strain evidence="10 11">HHB10207 ss-3</strain>
    </source>
</reference>
<dbReference type="Proteomes" id="UP000076798">
    <property type="component" value="Unassembled WGS sequence"/>
</dbReference>
<evidence type="ECO:0000256" key="1">
    <source>
        <dbReference type="ARBA" id="ARBA00000707"/>
    </source>
</evidence>
<evidence type="ECO:0000256" key="7">
    <source>
        <dbReference type="SAM" id="Coils"/>
    </source>
</evidence>
<evidence type="ECO:0000256" key="8">
    <source>
        <dbReference type="SAM" id="MobiDB-lite"/>
    </source>
</evidence>
<keyword evidence="6" id="KW-0788">Thiol protease</keyword>
<keyword evidence="4" id="KW-0833">Ubl conjugation pathway</keyword>
<feature type="domain" description="USP" evidence="9">
    <location>
        <begin position="666"/>
        <end position="1196"/>
    </location>
</feature>
<dbReference type="PROSITE" id="PS50235">
    <property type="entry name" value="USP_3"/>
    <property type="match status" value="1"/>
</dbReference>
<dbReference type="PANTHER" id="PTHR43982:SF6">
    <property type="entry name" value="UBIQUITIN CARBOXYL-TERMINAL HYDROLASE 2-RELATED"/>
    <property type="match status" value="1"/>
</dbReference>
<dbReference type="GO" id="GO:0004843">
    <property type="term" value="F:cysteine-type deubiquitinase activity"/>
    <property type="evidence" value="ECO:0007669"/>
    <property type="project" value="UniProtKB-EC"/>
</dbReference>
<evidence type="ECO:0000256" key="4">
    <source>
        <dbReference type="ARBA" id="ARBA00022786"/>
    </source>
</evidence>
<feature type="region of interest" description="Disordered" evidence="8">
    <location>
        <begin position="762"/>
        <end position="872"/>
    </location>
</feature>
<dbReference type="OrthoDB" id="2420415at2759"/>
<dbReference type="SUPFAM" id="SSF54001">
    <property type="entry name" value="Cysteine proteinases"/>
    <property type="match status" value="1"/>
</dbReference>
<gene>
    <name evidence="10" type="ORF">SISSUDRAFT_977799</name>
</gene>
<feature type="compositionally biased region" description="Polar residues" evidence="8">
    <location>
        <begin position="816"/>
        <end position="827"/>
    </location>
</feature>
<feature type="region of interest" description="Disordered" evidence="8">
    <location>
        <begin position="150"/>
        <end position="180"/>
    </location>
</feature>
<dbReference type="EC" id="3.4.19.12" evidence="2"/>
<feature type="compositionally biased region" description="Polar residues" evidence="8">
    <location>
        <begin position="776"/>
        <end position="787"/>
    </location>
</feature>